<dbReference type="InterPro" id="IPR006203">
    <property type="entry name" value="GHMP_knse_ATP-bd_CS"/>
</dbReference>
<keyword evidence="10" id="KW-0460">Magnesium</keyword>
<keyword evidence="4" id="KW-0963">Cytoplasm</keyword>
<dbReference type="InterPro" id="IPR006204">
    <property type="entry name" value="GHMP_kinase_N_dom"/>
</dbReference>
<evidence type="ECO:0000256" key="11">
    <source>
        <dbReference type="ARBA" id="ARBA00023098"/>
    </source>
</evidence>
<dbReference type="PANTHER" id="PTHR43290:SF2">
    <property type="entry name" value="MEVALONATE KINASE"/>
    <property type="match status" value="1"/>
</dbReference>
<evidence type="ECO:0000313" key="14">
    <source>
        <dbReference type="EMBL" id="OGK24507.1"/>
    </source>
</evidence>
<evidence type="ECO:0000256" key="8">
    <source>
        <dbReference type="ARBA" id="ARBA00022777"/>
    </source>
</evidence>
<evidence type="ECO:0000313" key="15">
    <source>
        <dbReference type="Proteomes" id="UP000177159"/>
    </source>
</evidence>
<evidence type="ECO:0000256" key="9">
    <source>
        <dbReference type="ARBA" id="ARBA00022840"/>
    </source>
</evidence>
<organism evidence="14 15">
    <name type="scientific">Candidatus Roizmanbacteria bacterium RIFCSPHIGHO2_02_FULL_37_24</name>
    <dbReference type="NCBI Taxonomy" id="1802037"/>
    <lineage>
        <taxon>Bacteria</taxon>
        <taxon>Candidatus Roizmaniibacteriota</taxon>
    </lineage>
</organism>
<keyword evidence="7" id="KW-0547">Nucleotide-binding</keyword>
<evidence type="ECO:0000256" key="2">
    <source>
        <dbReference type="ARBA" id="ARBA00006495"/>
    </source>
</evidence>
<dbReference type="Pfam" id="PF00288">
    <property type="entry name" value="GHMP_kinases_N"/>
    <property type="match status" value="1"/>
</dbReference>
<dbReference type="Gene3D" id="3.30.70.890">
    <property type="entry name" value="GHMP kinase, C-terminal domain"/>
    <property type="match status" value="1"/>
</dbReference>
<dbReference type="SUPFAM" id="SSF54211">
    <property type="entry name" value="Ribosomal protein S5 domain 2-like"/>
    <property type="match status" value="1"/>
</dbReference>
<dbReference type="SUPFAM" id="SSF55060">
    <property type="entry name" value="GHMP Kinase, C-terminal domain"/>
    <property type="match status" value="1"/>
</dbReference>
<comment type="subcellular location">
    <subcellularLocation>
        <location evidence="1">Cytoplasm</location>
    </subcellularLocation>
</comment>
<evidence type="ECO:0000256" key="3">
    <source>
        <dbReference type="ARBA" id="ARBA00012103"/>
    </source>
</evidence>
<dbReference type="UniPathway" id="UPA00057">
    <property type="reaction ID" value="UER00098"/>
</dbReference>
<dbReference type="PANTHER" id="PTHR43290">
    <property type="entry name" value="MEVALONATE KINASE"/>
    <property type="match status" value="1"/>
</dbReference>
<evidence type="ECO:0000256" key="7">
    <source>
        <dbReference type="ARBA" id="ARBA00022741"/>
    </source>
</evidence>
<dbReference type="Proteomes" id="UP000177159">
    <property type="component" value="Unassembled WGS sequence"/>
</dbReference>
<keyword evidence="6" id="KW-0808">Transferase</keyword>
<dbReference type="InterPro" id="IPR014721">
    <property type="entry name" value="Ribsml_uS5_D2-typ_fold_subgr"/>
</dbReference>
<dbReference type="InterPro" id="IPR036554">
    <property type="entry name" value="GHMP_kinase_C_sf"/>
</dbReference>
<dbReference type="PROSITE" id="PS00627">
    <property type="entry name" value="GHMP_KINASES_ATP"/>
    <property type="match status" value="1"/>
</dbReference>
<dbReference type="EC" id="2.7.1.36" evidence="3"/>
<dbReference type="GO" id="GO:0004496">
    <property type="term" value="F:mevalonate kinase activity"/>
    <property type="evidence" value="ECO:0007669"/>
    <property type="project" value="UniProtKB-EC"/>
</dbReference>
<comment type="similarity">
    <text evidence="2">Belongs to the GHMP kinase family. Mevalonate kinase subfamily.</text>
</comment>
<dbReference type="Gene3D" id="3.30.230.10">
    <property type="match status" value="1"/>
</dbReference>
<dbReference type="GO" id="GO:0005524">
    <property type="term" value="F:ATP binding"/>
    <property type="evidence" value="ECO:0007669"/>
    <property type="project" value="UniProtKB-KW"/>
</dbReference>
<dbReference type="GO" id="GO:0019287">
    <property type="term" value="P:isopentenyl diphosphate biosynthetic process, mevalonate pathway"/>
    <property type="evidence" value="ECO:0007669"/>
    <property type="project" value="UniProtKB-UniPathway"/>
</dbReference>
<keyword evidence="8 14" id="KW-0418">Kinase</keyword>
<dbReference type="GO" id="GO:0005829">
    <property type="term" value="C:cytosol"/>
    <property type="evidence" value="ECO:0007669"/>
    <property type="project" value="TreeGrafter"/>
</dbReference>
<protein>
    <recommendedName>
        <fullName evidence="3">mevalonate kinase</fullName>
        <ecNumber evidence="3">2.7.1.36</ecNumber>
    </recommendedName>
</protein>
<name>A0A1F7GZF2_9BACT</name>
<dbReference type="AlphaFoldDB" id="A0A1F7GZF2"/>
<evidence type="ECO:0000259" key="13">
    <source>
        <dbReference type="Pfam" id="PF00288"/>
    </source>
</evidence>
<dbReference type="PRINTS" id="PR00959">
    <property type="entry name" value="MEVGALKINASE"/>
</dbReference>
<feature type="domain" description="GHMP kinase N-terminal" evidence="13">
    <location>
        <begin position="66"/>
        <end position="143"/>
    </location>
</feature>
<dbReference type="InterPro" id="IPR020568">
    <property type="entry name" value="Ribosomal_Su5_D2-typ_SF"/>
</dbReference>
<evidence type="ECO:0000256" key="10">
    <source>
        <dbReference type="ARBA" id="ARBA00022842"/>
    </source>
</evidence>
<keyword evidence="5" id="KW-0444">Lipid biosynthesis</keyword>
<comment type="pathway">
    <text evidence="12">Isoprenoid biosynthesis; isopentenyl diphosphate biosynthesis via mevalonate pathway; isopentenyl diphosphate from (R)-mevalonate: step 1/3.</text>
</comment>
<evidence type="ECO:0000256" key="1">
    <source>
        <dbReference type="ARBA" id="ARBA00004496"/>
    </source>
</evidence>
<evidence type="ECO:0000256" key="5">
    <source>
        <dbReference type="ARBA" id="ARBA00022516"/>
    </source>
</evidence>
<dbReference type="EMBL" id="MFZM01000006">
    <property type="protein sequence ID" value="OGK24507.1"/>
    <property type="molecule type" value="Genomic_DNA"/>
</dbReference>
<reference evidence="14 15" key="1">
    <citation type="journal article" date="2016" name="Nat. Commun.">
        <title>Thousands of microbial genomes shed light on interconnected biogeochemical processes in an aquifer system.</title>
        <authorList>
            <person name="Anantharaman K."/>
            <person name="Brown C.T."/>
            <person name="Hug L.A."/>
            <person name="Sharon I."/>
            <person name="Castelle C.J."/>
            <person name="Probst A.J."/>
            <person name="Thomas B.C."/>
            <person name="Singh A."/>
            <person name="Wilkins M.J."/>
            <person name="Karaoz U."/>
            <person name="Brodie E.L."/>
            <person name="Williams K.H."/>
            <person name="Hubbard S.S."/>
            <person name="Banfield J.F."/>
        </authorList>
    </citation>
    <scope>NUCLEOTIDE SEQUENCE [LARGE SCALE GENOMIC DNA]</scope>
</reference>
<evidence type="ECO:0000256" key="4">
    <source>
        <dbReference type="ARBA" id="ARBA00022490"/>
    </source>
</evidence>
<proteinExistence type="inferred from homology"/>
<comment type="caution">
    <text evidence="14">The sequence shown here is derived from an EMBL/GenBank/DDBJ whole genome shotgun (WGS) entry which is preliminary data.</text>
</comment>
<dbReference type="InterPro" id="IPR006205">
    <property type="entry name" value="Mev_gal_kin"/>
</dbReference>
<evidence type="ECO:0000256" key="6">
    <source>
        <dbReference type="ARBA" id="ARBA00022679"/>
    </source>
</evidence>
<accession>A0A1F7GZF2</accession>
<dbReference type="NCBIfam" id="TIGR00549">
    <property type="entry name" value="mevalon_kin"/>
    <property type="match status" value="1"/>
</dbReference>
<evidence type="ECO:0000256" key="12">
    <source>
        <dbReference type="ARBA" id="ARBA00029438"/>
    </source>
</evidence>
<keyword evidence="9" id="KW-0067">ATP-binding</keyword>
<gene>
    <name evidence="14" type="ORF">A3C24_03075</name>
</gene>
<keyword evidence="11" id="KW-0443">Lipid metabolism</keyword>
<sequence>MSISYSAPAKVILSGEHVVVYGKPAIVSAIDLRLVFAVGEGENKRKDKNVARIVDVVRKYLIENSHLSNFNSQIDYTIKSDIPIARGLGSSAAFSAAGTAAFLDFYTGKSHPIELINNLAYKVEKAFHKNPSGVDSTTSTFGGLVYFRKEFEFLKGIYKLAFKIPKKIEEKLYLIDSGKPIETTGEMVDLVGKYYNKYPKSAEEIFNKIEKTTKRLVISLVKEDVQLFAQQIKNNENLLEKIGIVSVSTKNLLQELSKYGFGKITGAGGKKTGSGYLLFLADDVDGLKKYCKYKKINIIKFKQSWKGVQKT</sequence>